<evidence type="ECO:0000313" key="2">
    <source>
        <dbReference type="EMBL" id="KAJ8383744.1"/>
    </source>
</evidence>
<dbReference type="AlphaFoldDB" id="A0AAD7W5M3"/>
<evidence type="ECO:0000313" key="3">
    <source>
        <dbReference type="Proteomes" id="UP001221898"/>
    </source>
</evidence>
<gene>
    <name evidence="2" type="ORF">AAFF_G00215860</name>
</gene>
<dbReference type="EMBL" id="JAINUG010000287">
    <property type="protein sequence ID" value="KAJ8383744.1"/>
    <property type="molecule type" value="Genomic_DNA"/>
</dbReference>
<keyword evidence="3" id="KW-1185">Reference proteome</keyword>
<comment type="caution">
    <text evidence="2">The sequence shown here is derived from an EMBL/GenBank/DDBJ whole genome shotgun (WGS) entry which is preliminary data.</text>
</comment>
<dbReference type="Proteomes" id="UP001221898">
    <property type="component" value="Unassembled WGS sequence"/>
</dbReference>
<feature type="compositionally biased region" description="Low complexity" evidence="1">
    <location>
        <begin position="47"/>
        <end position="58"/>
    </location>
</feature>
<protein>
    <submittedName>
        <fullName evidence="2">Uncharacterized protein</fullName>
    </submittedName>
</protein>
<proteinExistence type="predicted"/>
<name>A0AAD7W5M3_9TELE</name>
<accession>A0AAD7W5M3</accession>
<feature type="region of interest" description="Disordered" evidence="1">
    <location>
        <begin position="1"/>
        <end position="62"/>
    </location>
</feature>
<evidence type="ECO:0000256" key="1">
    <source>
        <dbReference type="SAM" id="MobiDB-lite"/>
    </source>
</evidence>
<reference evidence="2" key="1">
    <citation type="journal article" date="2023" name="Science">
        <title>Genome structures resolve the early diversification of teleost fishes.</title>
        <authorList>
            <person name="Parey E."/>
            <person name="Louis A."/>
            <person name="Montfort J."/>
            <person name="Bouchez O."/>
            <person name="Roques C."/>
            <person name="Iampietro C."/>
            <person name="Lluch J."/>
            <person name="Castinel A."/>
            <person name="Donnadieu C."/>
            <person name="Desvignes T."/>
            <person name="Floi Bucao C."/>
            <person name="Jouanno E."/>
            <person name="Wen M."/>
            <person name="Mejri S."/>
            <person name="Dirks R."/>
            <person name="Jansen H."/>
            <person name="Henkel C."/>
            <person name="Chen W.J."/>
            <person name="Zahm M."/>
            <person name="Cabau C."/>
            <person name="Klopp C."/>
            <person name="Thompson A.W."/>
            <person name="Robinson-Rechavi M."/>
            <person name="Braasch I."/>
            <person name="Lecointre G."/>
            <person name="Bobe J."/>
            <person name="Postlethwait J.H."/>
            <person name="Berthelot C."/>
            <person name="Roest Crollius H."/>
            <person name="Guiguen Y."/>
        </authorList>
    </citation>
    <scope>NUCLEOTIDE SEQUENCE</scope>
    <source>
        <strain evidence="2">NC1722</strain>
    </source>
</reference>
<sequence>MRCRHSFERVPQTQRERRCRGLSGEVERALSSSLRHDRQPRGARIATGGPTPTDLTLTSAAPQRKAPGLVSAAVRKRPICATAAMYNSSHTAHSLIFTTLILIKTVK</sequence>
<organism evidence="2 3">
    <name type="scientific">Aldrovandia affinis</name>
    <dbReference type="NCBI Taxonomy" id="143900"/>
    <lineage>
        <taxon>Eukaryota</taxon>
        <taxon>Metazoa</taxon>
        <taxon>Chordata</taxon>
        <taxon>Craniata</taxon>
        <taxon>Vertebrata</taxon>
        <taxon>Euteleostomi</taxon>
        <taxon>Actinopterygii</taxon>
        <taxon>Neopterygii</taxon>
        <taxon>Teleostei</taxon>
        <taxon>Notacanthiformes</taxon>
        <taxon>Halosauridae</taxon>
        <taxon>Aldrovandia</taxon>
    </lineage>
</organism>